<dbReference type="Pfam" id="PF06013">
    <property type="entry name" value="WXG100"/>
    <property type="match status" value="1"/>
</dbReference>
<dbReference type="Gene3D" id="1.10.287.1060">
    <property type="entry name" value="ESAT-6-like"/>
    <property type="match status" value="1"/>
</dbReference>
<dbReference type="InterPro" id="IPR010310">
    <property type="entry name" value="T7SS_ESAT-6-like"/>
</dbReference>
<keyword evidence="3" id="KW-1185">Reference proteome</keyword>
<feature type="region of interest" description="Disordered" evidence="1">
    <location>
        <begin position="1"/>
        <end position="20"/>
    </location>
</feature>
<dbReference type="AlphaFoldDB" id="A0A6I8M322"/>
<feature type="compositionally biased region" description="Low complexity" evidence="1">
    <location>
        <begin position="247"/>
        <end position="272"/>
    </location>
</feature>
<dbReference type="SUPFAM" id="SSF140453">
    <property type="entry name" value="EsxAB dimer-like"/>
    <property type="match status" value="1"/>
</dbReference>
<protein>
    <submittedName>
        <fullName evidence="2">Endo-1</fullName>
    </submittedName>
</protein>
<accession>A0A6I8M322</accession>
<feature type="region of interest" description="Disordered" evidence="1">
    <location>
        <begin position="247"/>
        <end position="377"/>
    </location>
</feature>
<dbReference type="Proteomes" id="UP000399805">
    <property type="component" value="Unassembled WGS sequence"/>
</dbReference>
<dbReference type="InterPro" id="IPR036689">
    <property type="entry name" value="ESAT-6-like_sf"/>
</dbReference>
<feature type="compositionally biased region" description="Low complexity" evidence="1">
    <location>
        <begin position="293"/>
        <end position="325"/>
    </location>
</feature>
<evidence type="ECO:0000313" key="2">
    <source>
        <dbReference type="EMBL" id="VVJ24239.1"/>
    </source>
</evidence>
<evidence type="ECO:0000313" key="3">
    <source>
        <dbReference type="Proteomes" id="UP000399805"/>
    </source>
</evidence>
<name>A0A6I8M322_9PSEU</name>
<gene>
    <name evidence="2" type="ORF">AA23TX_09113</name>
</gene>
<proteinExistence type="predicted"/>
<feature type="compositionally biased region" description="Gly residues" evidence="1">
    <location>
        <begin position="326"/>
        <end position="335"/>
    </location>
</feature>
<organism evidence="2 3">
    <name type="scientific">Amycolatopsis camponoti</name>
    <dbReference type="NCBI Taxonomy" id="2606593"/>
    <lineage>
        <taxon>Bacteria</taxon>
        <taxon>Bacillati</taxon>
        <taxon>Actinomycetota</taxon>
        <taxon>Actinomycetes</taxon>
        <taxon>Pseudonocardiales</taxon>
        <taxon>Pseudonocardiaceae</taxon>
        <taxon>Amycolatopsis</taxon>
    </lineage>
</organism>
<dbReference type="EMBL" id="CABVGP010000003">
    <property type="protein sequence ID" value="VVJ24239.1"/>
    <property type="molecule type" value="Genomic_DNA"/>
</dbReference>
<sequence length="377" mass="39165">MMFAEPEGATDSIPHPLAKKTAPAPAAPVVAFAPDAEGDEIAATAEPYLAYLTDVSHQLGLIDPVETYFRPLIGRWGDLGAEAGRLRQAAATAAEVSTRLDDGLGRLDGGWEGRDADAFVAYMREIGAAGGDLQEAFTVLAGSLDELVTTLRHVVVDLTEVLVDAADLISETMTLPSGGAKRARVQLRETQDSAKALYETARDVLEAFDRLCDGVDDPDATARSIEIAHRYPDERFRLHDDSVIGTSAAEEPTTTPAAADSASGSGSDEATTPSSASGDPAEPKHTGAGTPEAQPAAAQPVAAPDQPDAANQSSSGMPMMPMMGFGAFGGGGGQGRRQSKTRPTTSPSELLGEPGLVAPPVIGEEEDPQQKKKPPAK</sequence>
<reference evidence="2 3" key="1">
    <citation type="submission" date="2019-09" db="EMBL/GenBank/DDBJ databases">
        <authorList>
            <person name="Leyn A S."/>
        </authorList>
    </citation>
    <scope>NUCLEOTIDE SEQUENCE [LARGE SCALE GENOMIC DNA]</scope>
    <source>
        <strain evidence="2">AA231_1</strain>
    </source>
</reference>
<evidence type="ECO:0000256" key="1">
    <source>
        <dbReference type="SAM" id="MobiDB-lite"/>
    </source>
</evidence>